<proteinExistence type="predicted"/>
<dbReference type="Proteomes" id="UP000708208">
    <property type="component" value="Unassembled WGS sequence"/>
</dbReference>
<evidence type="ECO:0000313" key="1">
    <source>
        <dbReference type="EMBL" id="CAG7824397.1"/>
    </source>
</evidence>
<name>A0A8J2PD43_9HEXA</name>
<dbReference type="EMBL" id="CAJVCH010532646">
    <property type="protein sequence ID" value="CAG7824397.1"/>
    <property type="molecule type" value="Genomic_DNA"/>
</dbReference>
<evidence type="ECO:0000313" key="2">
    <source>
        <dbReference type="Proteomes" id="UP000708208"/>
    </source>
</evidence>
<dbReference type="AlphaFoldDB" id="A0A8J2PD43"/>
<comment type="caution">
    <text evidence="1">The sequence shown here is derived from an EMBL/GenBank/DDBJ whole genome shotgun (WGS) entry which is preliminary data.</text>
</comment>
<feature type="non-terminal residue" evidence="1">
    <location>
        <position position="1"/>
    </location>
</feature>
<keyword evidence="2" id="KW-1185">Reference proteome</keyword>
<feature type="non-terminal residue" evidence="1">
    <location>
        <position position="47"/>
    </location>
</feature>
<protein>
    <submittedName>
        <fullName evidence="1">Uncharacterized protein</fullName>
    </submittedName>
</protein>
<accession>A0A8J2PD43</accession>
<organism evidence="1 2">
    <name type="scientific">Allacma fusca</name>
    <dbReference type="NCBI Taxonomy" id="39272"/>
    <lineage>
        <taxon>Eukaryota</taxon>
        <taxon>Metazoa</taxon>
        <taxon>Ecdysozoa</taxon>
        <taxon>Arthropoda</taxon>
        <taxon>Hexapoda</taxon>
        <taxon>Collembola</taxon>
        <taxon>Symphypleona</taxon>
        <taxon>Sminthuridae</taxon>
        <taxon>Allacma</taxon>
    </lineage>
</organism>
<sequence>VGTICSLITSRACRGRLKTCDRVMAFRPDPRATESQMRRPNIRSRAV</sequence>
<reference evidence="1" key="1">
    <citation type="submission" date="2021-06" db="EMBL/GenBank/DDBJ databases">
        <authorList>
            <person name="Hodson N. C."/>
            <person name="Mongue J. A."/>
            <person name="Jaron S. K."/>
        </authorList>
    </citation>
    <scope>NUCLEOTIDE SEQUENCE</scope>
</reference>
<gene>
    <name evidence="1" type="ORF">AFUS01_LOCUS34554</name>
</gene>